<dbReference type="Pfam" id="PF22600">
    <property type="entry name" value="MTPAP-like_central"/>
    <property type="match status" value="1"/>
</dbReference>
<dbReference type="InterPro" id="IPR054708">
    <property type="entry name" value="MTPAP-like_central"/>
</dbReference>
<feature type="region of interest" description="Disordered" evidence="1">
    <location>
        <begin position="79"/>
        <end position="110"/>
    </location>
</feature>
<evidence type="ECO:0000256" key="1">
    <source>
        <dbReference type="SAM" id="MobiDB-lite"/>
    </source>
</evidence>
<dbReference type="CDD" id="cd05402">
    <property type="entry name" value="NT_PAP_TUTase"/>
    <property type="match status" value="1"/>
</dbReference>
<organism evidence="3 4">
    <name type="scientific">Meloidogyne enterolobii</name>
    <name type="common">Root-knot nematode worm</name>
    <name type="synonym">Meloidogyne mayaguensis</name>
    <dbReference type="NCBI Taxonomy" id="390850"/>
    <lineage>
        <taxon>Eukaryota</taxon>
        <taxon>Metazoa</taxon>
        <taxon>Ecdysozoa</taxon>
        <taxon>Nematoda</taxon>
        <taxon>Chromadorea</taxon>
        <taxon>Rhabditida</taxon>
        <taxon>Tylenchina</taxon>
        <taxon>Tylenchomorpha</taxon>
        <taxon>Tylenchoidea</taxon>
        <taxon>Meloidogynidae</taxon>
        <taxon>Meloidogyninae</taxon>
        <taxon>Meloidogyne</taxon>
    </lineage>
</organism>
<dbReference type="GO" id="GO:0031123">
    <property type="term" value="P:RNA 3'-end processing"/>
    <property type="evidence" value="ECO:0007669"/>
    <property type="project" value="TreeGrafter"/>
</dbReference>
<dbReference type="PANTHER" id="PTHR12271:SF40">
    <property type="entry name" value="POLY(A) RNA POLYMERASE GLD2"/>
    <property type="match status" value="1"/>
</dbReference>
<dbReference type="InterPro" id="IPR043519">
    <property type="entry name" value="NT_sf"/>
</dbReference>
<dbReference type="GO" id="GO:0016779">
    <property type="term" value="F:nucleotidyltransferase activity"/>
    <property type="evidence" value="ECO:0007669"/>
    <property type="project" value="TreeGrafter"/>
</dbReference>
<name>A0A6V7XE04_MELEN</name>
<comment type="caution">
    <text evidence="3">The sequence shown here is derived from an EMBL/GenBank/DDBJ whole genome shotgun (WGS) entry which is preliminary data.</text>
</comment>
<dbReference type="EMBL" id="CAJEWN010001437">
    <property type="protein sequence ID" value="CAD2197461.1"/>
    <property type="molecule type" value="Genomic_DNA"/>
</dbReference>
<sequence>MDAKRYREDFNNINWNEKRQKWGNREKEVFTYRVPAKGRNYEKGDYEYVNKNTKKNYWEEGKESNKNFWEKKEENNKEGRNREIKYNRAGSSKGSLDEERYSQSTSNTSKGLEKNYQIKEKYCLPENFLEEIRIIDKEIMLNKLIEKNAKEISDENWQIILEKEYYEIKKFLEERIDIKIQLFGSTLSNLCTQKSDIDIAVYESDIKNIGILLKKIAKELKIKYGADKVHKENLIIQAKIPLLEMQIDKESNRITIQITIENETGVINSLHIRMLTEIEPKLKYIWMNIKKWAEINNVIDSKNGRFAAYSLNNGRLLFIKLE</sequence>
<gene>
    <name evidence="3" type="ORF">MENT_LOCUS50710</name>
</gene>
<reference evidence="3 4" key="1">
    <citation type="submission" date="2020-08" db="EMBL/GenBank/DDBJ databases">
        <authorList>
            <person name="Koutsovoulos G."/>
            <person name="Danchin GJ E."/>
        </authorList>
    </citation>
    <scope>NUCLEOTIDE SEQUENCE [LARGE SCALE GENOMIC DNA]</scope>
</reference>
<dbReference type="Proteomes" id="UP000580250">
    <property type="component" value="Unassembled WGS sequence"/>
</dbReference>
<feature type="domain" description="Poly(A) RNA polymerase mitochondrial-like central palm" evidence="2">
    <location>
        <begin position="177"/>
        <end position="274"/>
    </location>
</feature>
<evidence type="ECO:0000259" key="2">
    <source>
        <dbReference type="Pfam" id="PF22600"/>
    </source>
</evidence>
<protein>
    <recommendedName>
        <fullName evidence="2">Poly(A) RNA polymerase mitochondrial-like central palm domain-containing protein</fullName>
    </recommendedName>
</protein>
<dbReference type="AlphaFoldDB" id="A0A6V7XE04"/>
<dbReference type="SUPFAM" id="SSF81301">
    <property type="entry name" value="Nucleotidyltransferase"/>
    <property type="match status" value="1"/>
</dbReference>
<proteinExistence type="predicted"/>
<dbReference type="Gene3D" id="3.30.460.10">
    <property type="entry name" value="Beta Polymerase, domain 2"/>
    <property type="match status" value="1"/>
</dbReference>
<dbReference type="PANTHER" id="PTHR12271">
    <property type="entry name" value="POLY A POLYMERASE CID PAP -RELATED"/>
    <property type="match status" value="1"/>
</dbReference>
<dbReference type="OrthoDB" id="2274644at2759"/>
<evidence type="ECO:0000313" key="4">
    <source>
        <dbReference type="Proteomes" id="UP000580250"/>
    </source>
</evidence>
<evidence type="ECO:0000313" key="3">
    <source>
        <dbReference type="EMBL" id="CAD2197461.1"/>
    </source>
</evidence>
<accession>A0A6V7XE04</accession>